<dbReference type="PROSITE" id="PS00211">
    <property type="entry name" value="ABC_TRANSPORTER_1"/>
    <property type="match status" value="1"/>
</dbReference>
<dbReference type="Pfam" id="PF00005">
    <property type="entry name" value="ABC_tran"/>
    <property type="match status" value="1"/>
</dbReference>
<evidence type="ECO:0000256" key="1">
    <source>
        <dbReference type="ARBA" id="ARBA00005417"/>
    </source>
</evidence>
<keyword evidence="4 6" id="KW-0067">ATP-binding</keyword>
<keyword evidence="2" id="KW-0813">Transport</keyword>
<dbReference type="CDD" id="cd03235">
    <property type="entry name" value="ABC_Metallic_Cations"/>
    <property type="match status" value="1"/>
</dbReference>
<dbReference type="SMART" id="SM00382">
    <property type="entry name" value="AAA"/>
    <property type="match status" value="1"/>
</dbReference>
<dbReference type="InterPro" id="IPR017871">
    <property type="entry name" value="ABC_transporter-like_CS"/>
</dbReference>
<evidence type="ECO:0000256" key="4">
    <source>
        <dbReference type="ARBA" id="ARBA00022840"/>
    </source>
</evidence>
<organism evidence="6 7">
    <name type="scientific">Defluviitalea saccharophila</name>
    <dbReference type="NCBI Taxonomy" id="879970"/>
    <lineage>
        <taxon>Bacteria</taxon>
        <taxon>Bacillati</taxon>
        <taxon>Bacillota</taxon>
        <taxon>Clostridia</taxon>
        <taxon>Lachnospirales</taxon>
        <taxon>Defluviitaleaceae</taxon>
        <taxon>Defluviitalea</taxon>
    </lineage>
</organism>
<dbReference type="PANTHER" id="PTHR42734">
    <property type="entry name" value="METAL TRANSPORT SYSTEM ATP-BINDING PROTEIN TM_0124-RELATED"/>
    <property type="match status" value="1"/>
</dbReference>
<dbReference type="Gene3D" id="3.40.50.300">
    <property type="entry name" value="P-loop containing nucleotide triphosphate hydrolases"/>
    <property type="match status" value="1"/>
</dbReference>
<dbReference type="RefSeq" id="WP_341876471.1">
    <property type="nucleotide sequence ID" value="NZ_CP121687.1"/>
</dbReference>
<protein>
    <submittedName>
        <fullName evidence="6">Metal ABC transporter ATP-binding protein</fullName>
    </submittedName>
</protein>
<accession>A0ABZ2Y2A8</accession>
<name>A0ABZ2Y2A8_9FIRM</name>
<dbReference type="SUPFAM" id="SSF52540">
    <property type="entry name" value="P-loop containing nucleoside triphosphate hydrolases"/>
    <property type="match status" value="1"/>
</dbReference>
<sequence>MDKILEINNLSFGYDDKLILDNINFEINSGDYIGIVGPNGSGKSTLLKIILGLLKPTKGSIKLFGQPIDSFKDWGKIGYVAQKAASFNTSFPATVEEVVSANLYPQLGLFKRIKKQHMERVYEALELVGMKEYSKRLIGNLSGGQQQRVFIARTLVSSPQMIFLDEPTVGIDIHSQDSFYELLKDLNENMHITIVMISHDIGVITEKANRVACMGEKKLIVHDKDSDIPISSILSQVYGEKMHLLHHHH</sequence>
<dbReference type="InterPro" id="IPR027417">
    <property type="entry name" value="P-loop_NTPase"/>
</dbReference>
<dbReference type="InterPro" id="IPR003593">
    <property type="entry name" value="AAA+_ATPase"/>
</dbReference>
<evidence type="ECO:0000313" key="6">
    <source>
        <dbReference type="EMBL" id="WZL69475.1"/>
    </source>
</evidence>
<dbReference type="InterPro" id="IPR003439">
    <property type="entry name" value="ABC_transporter-like_ATP-bd"/>
</dbReference>
<keyword evidence="3" id="KW-0547">Nucleotide-binding</keyword>
<dbReference type="PANTHER" id="PTHR42734:SF17">
    <property type="entry name" value="METAL TRANSPORT SYSTEM ATP-BINDING PROTEIN TM_0124-RELATED"/>
    <property type="match status" value="1"/>
</dbReference>
<reference evidence="6 7" key="1">
    <citation type="submission" date="2023-03" db="EMBL/GenBank/DDBJ databases">
        <title>Novel Species.</title>
        <authorList>
            <person name="Ma S."/>
        </authorList>
    </citation>
    <scope>NUCLEOTIDE SEQUENCE [LARGE SCALE GENOMIC DNA]</scope>
    <source>
        <strain evidence="6 7">LIND6LT2</strain>
    </source>
</reference>
<dbReference type="EMBL" id="CP121687">
    <property type="protein sequence ID" value="WZL69475.1"/>
    <property type="molecule type" value="Genomic_DNA"/>
</dbReference>
<gene>
    <name evidence="6" type="ORF">QBE51_11815</name>
</gene>
<proteinExistence type="inferred from homology"/>
<comment type="similarity">
    <text evidence="1">Belongs to the ABC transporter superfamily.</text>
</comment>
<evidence type="ECO:0000259" key="5">
    <source>
        <dbReference type="PROSITE" id="PS50893"/>
    </source>
</evidence>
<evidence type="ECO:0000313" key="7">
    <source>
        <dbReference type="Proteomes" id="UP001486565"/>
    </source>
</evidence>
<dbReference type="Proteomes" id="UP001486565">
    <property type="component" value="Chromosome"/>
</dbReference>
<dbReference type="InterPro" id="IPR050153">
    <property type="entry name" value="Metal_Ion_Import_ABC"/>
</dbReference>
<dbReference type="PROSITE" id="PS50893">
    <property type="entry name" value="ABC_TRANSPORTER_2"/>
    <property type="match status" value="1"/>
</dbReference>
<feature type="domain" description="ABC transporter" evidence="5">
    <location>
        <begin position="5"/>
        <end position="241"/>
    </location>
</feature>
<evidence type="ECO:0000256" key="3">
    <source>
        <dbReference type="ARBA" id="ARBA00022741"/>
    </source>
</evidence>
<dbReference type="GO" id="GO:0005524">
    <property type="term" value="F:ATP binding"/>
    <property type="evidence" value="ECO:0007669"/>
    <property type="project" value="UniProtKB-KW"/>
</dbReference>
<keyword evidence="7" id="KW-1185">Reference proteome</keyword>
<evidence type="ECO:0000256" key="2">
    <source>
        <dbReference type="ARBA" id="ARBA00022448"/>
    </source>
</evidence>